<comment type="caution">
    <text evidence="9">The sequence shown here is derived from an EMBL/GenBank/DDBJ whole genome shotgun (WGS) entry which is preliminary data.</text>
</comment>
<keyword evidence="5 8" id="KW-1133">Transmembrane helix</keyword>
<keyword evidence="6 8" id="KW-0472">Membrane</keyword>
<evidence type="ECO:0000256" key="8">
    <source>
        <dbReference type="SAM" id="Phobius"/>
    </source>
</evidence>
<feature type="transmembrane region" description="Helical" evidence="8">
    <location>
        <begin position="356"/>
        <end position="389"/>
    </location>
</feature>
<comment type="similarity">
    <text evidence="7">Belongs to the glycosyltransferase 87 family.</text>
</comment>
<keyword evidence="2" id="KW-1003">Cell membrane</keyword>
<keyword evidence="3" id="KW-0808">Transferase</keyword>
<feature type="transmembrane region" description="Helical" evidence="8">
    <location>
        <begin position="92"/>
        <end position="112"/>
    </location>
</feature>
<sequence>MKQMLDWDVSAGDDPAQALACAVLLGMTIVAAVLMFVSGGSNAGIDFSCFWGAGTMALEGHAATAYDWQQLHQQLVLRMQPMDHAPYPYDEIPVPFFYPPVFFLVVAPLALLPFPIAFAVWSAAKLLCWVLVVHAIRPRSAALLLALAAPPVFYDFIAGQSSLLAASLLGGVLLTLDRRPLLSGFLLALLIFKPQYGVLLPLVLIATKRWSAFITASLVVPALLLISGIIFGWDTFEGFRAAATFATTQFHLSGALPWPKLQSVYGLLRYAGFGYGLAMTLHVATALAAAVWVLTIWRRKVSFSVQAASLLAVTPLISPYFAIYDMPILAIALVFLMNATMDEQISPPSNRRTFRIGVSVIFVLGYAFPFVFVPVGPFMCAAVIAIILMRYRQAKAAMPPFPQRA</sequence>
<dbReference type="Pfam" id="PF09594">
    <property type="entry name" value="GT87"/>
    <property type="match status" value="1"/>
</dbReference>
<keyword evidence="4 8" id="KW-0812">Transmembrane</keyword>
<dbReference type="RefSeq" id="WP_163150418.1">
    <property type="nucleotide sequence ID" value="NZ_VKHP01000006.1"/>
</dbReference>
<feature type="transmembrane region" description="Helical" evidence="8">
    <location>
        <begin position="212"/>
        <end position="233"/>
    </location>
</feature>
<organism evidence="9 10">
    <name type="scientific">Bradyrhizobium uaiense</name>
    <dbReference type="NCBI Taxonomy" id="2594946"/>
    <lineage>
        <taxon>Bacteria</taxon>
        <taxon>Pseudomonadati</taxon>
        <taxon>Pseudomonadota</taxon>
        <taxon>Alphaproteobacteria</taxon>
        <taxon>Hyphomicrobiales</taxon>
        <taxon>Nitrobacteraceae</taxon>
        <taxon>Bradyrhizobium</taxon>
    </lineage>
</organism>
<feature type="transmembrane region" description="Helical" evidence="8">
    <location>
        <begin position="309"/>
        <end position="336"/>
    </location>
</feature>
<dbReference type="AlphaFoldDB" id="A0A6P1BAV1"/>
<feature type="transmembrane region" description="Helical" evidence="8">
    <location>
        <begin position="273"/>
        <end position="297"/>
    </location>
</feature>
<protein>
    <submittedName>
        <fullName evidence="9">DUF2029 domain-containing protein</fullName>
    </submittedName>
</protein>
<accession>A0A6P1BAV1</accession>
<evidence type="ECO:0000256" key="4">
    <source>
        <dbReference type="ARBA" id="ARBA00022692"/>
    </source>
</evidence>
<evidence type="ECO:0000313" key="10">
    <source>
        <dbReference type="Proteomes" id="UP000468531"/>
    </source>
</evidence>
<evidence type="ECO:0000256" key="3">
    <source>
        <dbReference type="ARBA" id="ARBA00022679"/>
    </source>
</evidence>
<evidence type="ECO:0000256" key="2">
    <source>
        <dbReference type="ARBA" id="ARBA00022475"/>
    </source>
</evidence>
<evidence type="ECO:0000256" key="7">
    <source>
        <dbReference type="ARBA" id="ARBA00024033"/>
    </source>
</evidence>
<feature type="transmembrane region" description="Helical" evidence="8">
    <location>
        <begin position="143"/>
        <end position="169"/>
    </location>
</feature>
<dbReference type="EMBL" id="VKHP01000006">
    <property type="protein sequence ID" value="NEU94780.1"/>
    <property type="molecule type" value="Genomic_DNA"/>
</dbReference>
<evidence type="ECO:0000256" key="1">
    <source>
        <dbReference type="ARBA" id="ARBA00004651"/>
    </source>
</evidence>
<proteinExistence type="inferred from homology"/>
<evidence type="ECO:0000256" key="6">
    <source>
        <dbReference type="ARBA" id="ARBA00023136"/>
    </source>
</evidence>
<keyword evidence="10" id="KW-1185">Reference proteome</keyword>
<gene>
    <name evidence="9" type="ORF">FNJ47_02795</name>
</gene>
<feature type="transmembrane region" description="Helical" evidence="8">
    <location>
        <begin position="16"/>
        <end position="37"/>
    </location>
</feature>
<dbReference type="Proteomes" id="UP000468531">
    <property type="component" value="Unassembled WGS sequence"/>
</dbReference>
<comment type="subcellular location">
    <subcellularLocation>
        <location evidence="1">Cell membrane</location>
        <topology evidence="1">Multi-pass membrane protein</topology>
    </subcellularLocation>
</comment>
<dbReference type="GO" id="GO:0005886">
    <property type="term" value="C:plasma membrane"/>
    <property type="evidence" value="ECO:0007669"/>
    <property type="project" value="UniProtKB-SubCell"/>
</dbReference>
<reference evidence="9 10" key="1">
    <citation type="journal article" date="2020" name="Arch. Microbiol.">
        <title>Bradyrhizobium uaiense sp. nov., a new highly efficient cowpea symbiont.</title>
        <authorList>
            <person name="Cabral Michel D."/>
            <person name="Azarias Guimaraes A."/>
            <person name="Martins da Costa E."/>
            <person name="Soares de Carvalho T."/>
            <person name="Balsanelli E."/>
            <person name="Willems A."/>
            <person name="Maltempi de Souza E."/>
            <person name="de Souza Moreira F.M."/>
        </authorList>
    </citation>
    <scope>NUCLEOTIDE SEQUENCE [LARGE SCALE GENOMIC DNA]</scope>
    <source>
        <strain evidence="9 10">UFLA 03-164</strain>
    </source>
</reference>
<feature type="transmembrane region" description="Helical" evidence="8">
    <location>
        <begin position="181"/>
        <end position="205"/>
    </location>
</feature>
<evidence type="ECO:0000256" key="5">
    <source>
        <dbReference type="ARBA" id="ARBA00022989"/>
    </source>
</evidence>
<name>A0A6P1BAV1_9BRAD</name>
<evidence type="ECO:0000313" key="9">
    <source>
        <dbReference type="EMBL" id="NEU94780.1"/>
    </source>
</evidence>
<dbReference type="GO" id="GO:0016758">
    <property type="term" value="F:hexosyltransferase activity"/>
    <property type="evidence" value="ECO:0007669"/>
    <property type="project" value="InterPro"/>
</dbReference>
<dbReference type="InterPro" id="IPR018584">
    <property type="entry name" value="GT87"/>
</dbReference>